<dbReference type="InterPro" id="IPR005358">
    <property type="entry name" value="Puta_zinc/iron-chelating_dom"/>
</dbReference>
<gene>
    <name evidence="1" type="ORF">EUS_13180</name>
</gene>
<dbReference type="Pfam" id="PF03692">
    <property type="entry name" value="CxxCxxCC"/>
    <property type="match status" value="1"/>
</dbReference>
<dbReference type="BioCyc" id="ESIR657319:G136K-1113-MONOMER"/>
<dbReference type="PATRIC" id="fig|657319.3.peg.1613"/>
<dbReference type="EMBL" id="FP929044">
    <property type="protein sequence ID" value="CBK96471.1"/>
    <property type="molecule type" value="Genomic_DNA"/>
</dbReference>
<proteinExistence type="predicted"/>
<evidence type="ECO:0000313" key="1">
    <source>
        <dbReference type="EMBL" id="CBK96471.1"/>
    </source>
</evidence>
<dbReference type="KEGG" id="esu:EUS_13180"/>
<evidence type="ECO:0000313" key="2">
    <source>
        <dbReference type="Proteomes" id="UP000008803"/>
    </source>
</evidence>
<reference evidence="1 2" key="1">
    <citation type="submission" date="2010-03" db="EMBL/GenBank/DDBJ databases">
        <title>The genome sequence of Eubacterium siraeum 70/3.</title>
        <authorList>
            <consortium name="metaHIT consortium -- http://www.metahit.eu/"/>
            <person name="Pajon A."/>
            <person name="Turner K."/>
            <person name="Parkhill J."/>
            <person name="Duncan S."/>
            <person name="Flint H."/>
        </authorList>
    </citation>
    <scope>NUCLEOTIDE SEQUENCE [LARGE SCALE GENOMIC DNA]</scope>
    <source>
        <strain evidence="1 2">70/3</strain>
    </source>
</reference>
<reference evidence="1 2" key="2">
    <citation type="submission" date="2010-03" db="EMBL/GenBank/DDBJ databases">
        <authorList>
            <person name="Pajon A."/>
        </authorList>
    </citation>
    <scope>NUCLEOTIDE SEQUENCE [LARGE SCALE GENOMIC DNA]</scope>
    <source>
        <strain evidence="1 2">70/3</strain>
    </source>
</reference>
<accession>D4JTQ2</accession>
<sequence length="244" mass="28198">MNRIRKITIIDPITDEKSVYQIRLLYEGKDMENNNLCFCGSGMKKKKCHPDIHEKSLFATLLHYYKELDDESKTVQNPLCKKGCNECCESTFSVSQSEFFMILNSLKITDEIAIYKAKADEIVNNKYEMPDKCIFVDDYTGACRIYEVRPLVCRLYGVVKTDDNVCEQIKNNQHIYDTLLTSSSINIAHNTFSFDNGIMTTPKPLIYWISKLTSDGDLNSDKQKRLFEAAKSYPISEYLRILQI</sequence>
<protein>
    <submittedName>
        <fullName evidence="1">Predicted Fe-S-cluster oxidoreductase</fullName>
    </submittedName>
</protein>
<organism evidence="1 2">
    <name type="scientific">[Eubacterium] siraeum 70/3</name>
    <dbReference type="NCBI Taxonomy" id="657319"/>
    <lineage>
        <taxon>Bacteria</taxon>
        <taxon>Bacillati</taxon>
        <taxon>Bacillota</taxon>
        <taxon>Clostridia</taxon>
        <taxon>Eubacteriales</taxon>
        <taxon>Oscillospiraceae</taxon>
        <taxon>Oscillospiraceae incertae sedis</taxon>
    </lineage>
</organism>
<name>D4JTQ2_9FIRM</name>
<dbReference type="HOGENOM" id="CLU_1136709_0_0_9"/>
<dbReference type="AlphaFoldDB" id="D4JTQ2"/>
<dbReference type="Proteomes" id="UP000008803">
    <property type="component" value="Chromosome"/>
</dbReference>